<keyword evidence="3 5" id="KW-1133">Transmembrane helix</keyword>
<organism evidence="6 7">
    <name type="scientific">Thermosipho ferrireducens</name>
    <dbReference type="NCBI Taxonomy" id="2571116"/>
    <lineage>
        <taxon>Bacteria</taxon>
        <taxon>Thermotogati</taxon>
        <taxon>Thermotogota</taxon>
        <taxon>Thermotogae</taxon>
        <taxon>Thermotogales</taxon>
        <taxon>Fervidobacteriaceae</taxon>
        <taxon>Thermosipho</taxon>
    </lineage>
</organism>
<accession>A0ABX7S6U8</accession>
<keyword evidence="4 5" id="KW-0472">Membrane</keyword>
<dbReference type="SUPFAM" id="SSF90123">
    <property type="entry name" value="ABC transporter transmembrane region"/>
    <property type="match status" value="1"/>
</dbReference>
<evidence type="ECO:0000313" key="6">
    <source>
        <dbReference type="EMBL" id="QTA37919.1"/>
    </source>
</evidence>
<evidence type="ECO:0000256" key="1">
    <source>
        <dbReference type="ARBA" id="ARBA00004651"/>
    </source>
</evidence>
<protein>
    <recommendedName>
        <fullName evidence="8">ABC transmembrane type-1 domain-containing protein</fullName>
    </recommendedName>
</protein>
<keyword evidence="7" id="KW-1185">Reference proteome</keyword>
<evidence type="ECO:0008006" key="8">
    <source>
        <dbReference type="Google" id="ProtNLM"/>
    </source>
</evidence>
<dbReference type="Proteomes" id="UP000671862">
    <property type="component" value="Chromosome"/>
</dbReference>
<evidence type="ECO:0000256" key="4">
    <source>
        <dbReference type="ARBA" id="ARBA00023136"/>
    </source>
</evidence>
<feature type="transmembrane region" description="Helical" evidence="5">
    <location>
        <begin position="28"/>
        <end position="51"/>
    </location>
</feature>
<evidence type="ECO:0000256" key="5">
    <source>
        <dbReference type="SAM" id="Phobius"/>
    </source>
</evidence>
<dbReference type="RefSeq" id="WP_207566640.1">
    <property type="nucleotide sequence ID" value="NZ_CP071446.1"/>
</dbReference>
<comment type="subcellular location">
    <subcellularLocation>
        <location evidence="1">Cell membrane</location>
        <topology evidence="1">Multi-pass membrane protein</topology>
    </subcellularLocation>
</comment>
<reference evidence="6 7" key="1">
    <citation type="submission" date="2021-03" db="EMBL/GenBank/DDBJ databases">
        <title>Thermosipho ferrireducens sp.nov., an anaerobic thermophilic iron-reducing bacterium isolated from a deep-sea hydrothermal sulfide deposits.</title>
        <authorList>
            <person name="Zeng X."/>
            <person name="Chen Y."/>
            <person name="Shao Z."/>
        </authorList>
    </citation>
    <scope>NUCLEOTIDE SEQUENCE [LARGE SCALE GENOMIC DNA]</scope>
    <source>
        <strain evidence="6 7">JL129W03</strain>
    </source>
</reference>
<evidence type="ECO:0000256" key="3">
    <source>
        <dbReference type="ARBA" id="ARBA00022989"/>
    </source>
</evidence>
<evidence type="ECO:0000313" key="7">
    <source>
        <dbReference type="Proteomes" id="UP000671862"/>
    </source>
</evidence>
<dbReference type="Gene3D" id="1.20.1560.10">
    <property type="entry name" value="ABC transporter type 1, transmembrane domain"/>
    <property type="match status" value="1"/>
</dbReference>
<feature type="transmembrane region" description="Helical" evidence="5">
    <location>
        <begin position="63"/>
        <end position="88"/>
    </location>
</feature>
<gene>
    <name evidence="6" type="ORF">JYK00_09410</name>
</gene>
<keyword evidence="2 5" id="KW-0812">Transmembrane</keyword>
<evidence type="ECO:0000256" key="2">
    <source>
        <dbReference type="ARBA" id="ARBA00022692"/>
    </source>
</evidence>
<proteinExistence type="predicted"/>
<name>A0ABX7S6U8_9BACT</name>
<dbReference type="InterPro" id="IPR036640">
    <property type="entry name" value="ABC1_TM_sf"/>
</dbReference>
<dbReference type="EMBL" id="CP071446">
    <property type="protein sequence ID" value="QTA37919.1"/>
    <property type="molecule type" value="Genomic_DNA"/>
</dbReference>
<sequence>MKLFSFFSNRELSKLLAHSKQYLKYQKLIFIFSPMLLGIGAASPFIIRYLFDNIIQKYDFSKLPLFVLLFIIIKGFERFLSVIVNYNFRKCGNLIIRDEQIYFIKKVFNLPVKKNFEK</sequence>